<sequence length="130" mass="14231">MKKFTLSMFVVLLACAAAAFASPYNFNGKWVEVEHWAGSGNNLTMCVVDFGQPSYAFGYKWDGGDTVARPAGNGFSDDPVGADIAEAMLLTFSYDATLTVNYHYHETWGFAVDGFEYDGHEIVSDGWVTT</sequence>
<dbReference type="AlphaFoldDB" id="X0YPJ1"/>
<dbReference type="PROSITE" id="PS51257">
    <property type="entry name" value="PROKAR_LIPOPROTEIN"/>
    <property type="match status" value="1"/>
</dbReference>
<comment type="caution">
    <text evidence="1">The sequence shown here is derived from an EMBL/GenBank/DDBJ whole genome shotgun (WGS) entry which is preliminary data.</text>
</comment>
<proteinExistence type="predicted"/>
<dbReference type="EMBL" id="BARS01053115">
    <property type="protein sequence ID" value="GAG48832.1"/>
    <property type="molecule type" value="Genomic_DNA"/>
</dbReference>
<accession>X0YPJ1</accession>
<evidence type="ECO:0000313" key="1">
    <source>
        <dbReference type="EMBL" id="GAG48832.1"/>
    </source>
</evidence>
<protein>
    <submittedName>
        <fullName evidence="1">Uncharacterized protein</fullName>
    </submittedName>
</protein>
<feature type="non-terminal residue" evidence="1">
    <location>
        <position position="130"/>
    </location>
</feature>
<reference evidence="1" key="1">
    <citation type="journal article" date="2014" name="Front. Microbiol.">
        <title>High frequency of phylogenetically diverse reductive dehalogenase-homologous genes in deep subseafloor sedimentary metagenomes.</title>
        <authorList>
            <person name="Kawai M."/>
            <person name="Futagami T."/>
            <person name="Toyoda A."/>
            <person name="Takaki Y."/>
            <person name="Nishi S."/>
            <person name="Hori S."/>
            <person name="Arai W."/>
            <person name="Tsubouchi T."/>
            <person name="Morono Y."/>
            <person name="Uchiyama I."/>
            <person name="Ito T."/>
            <person name="Fujiyama A."/>
            <person name="Inagaki F."/>
            <person name="Takami H."/>
        </authorList>
    </citation>
    <scope>NUCLEOTIDE SEQUENCE</scope>
    <source>
        <strain evidence="1">Expedition CK06-06</strain>
    </source>
</reference>
<organism evidence="1">
    <name type="scientific">marine sediment metagenome</name>
    <dbReference type="NCBI Taxonomy" id="412755"/>
    <lineage>
        <taxon>unclassified sequences</taxon>
        <taxon>metagenomes</taxon>
        <taxon>ecological metagenomes</taxon>
    </lineage>
</organism>
<name>X0YPJ1_9ZZZZ</name>
<gene>
    <name evidence="1" type="ORF">S01H1_78873</name>
</gene>